<evidence type="ECO:0000256" key="1">
    <source>
        <dbReference type="SAM" id="MobiDB-lite"/>
    </source>
</evidence>
<name>J3JJJ6_ACTNH</name>
<comment type="caution">
    <text evidence="2">The sequence shown here is derived from an EMBL/GenBank/DDBJ whole genome shotgun (WGS) entry which is preliminary data.</text>
</comment>
<sequence length="50" mass="5291">MIWPHATDDGADGLDARPVSACGARRAPAADSFREEGRPADVIDSHNVTD</sequence>
<evidence type="ECO:0000313" key="3">
    <source>
        <dbReference type="Proteomes" id="UP000007814"/>
    </source>
</evidence>
<dbReference type="EMBL" id="ALJK01000149">
    <property type="protein sequence ID" value="EJN84481.1"/>
    <property type="molecule type" value="Genomic_DNA"/>
</dbReference>
<organism evidence="2 3">
    <name type="scientific">Actinomyces naeslundii (strain ATCC 12104 / DSM 43013 / CCUG 2238 / JCM 8349 / NCTC 10301 / Howell 279)</name>
    <dbReference type="NCBI Taxonomy" id="1115803"/>
    <lineage>
        <taxon>Bacteria</taxon>
        <taxon>Bacillati</taxon>
        <taxon>Actinomycetota</taxon>
        <taxon>Actinomycetes</taxon>
        <taxon>Actinomycetales</taxon>
        <taxon>Actinomycetaceae</taxon>
        <taxon>Actinomyces</taxon>
    </lineage>
</organism>
<feature type="region of interest" description="Disordered" evidence="1">
    <location>
        <begin position="25"/>
        <end position="50"/>
    </location>
</feature>
<evidence type="ECO:0000313" key="2">
    <source>
        <dbReference type="EMBL" id="EJN84481.1"/>
    </source>
</evidence>
<protein>
    <submittedName>
        <fullName evidence="2">Uncharacterized protein</fullName>
    </submittedName>
</protein>
<feature type="compositionally biased region" description="Basic and acidic residues" evidence="1">
    <location>
        <begin position="32"/>
        <end position="50"/>
    </location>
</feature>
<reference evidence="2 3" key="1">
    <citation type="submission" date="2012-07" db="EMBL/GenBank/DDBJ databases">
        <authorList>
            <person name="Durkin A.S."/>
            <person name="McCorrison J."/>
            <person name="Torralba M."/>
            <person name="Gillis M."/>
            <person name="Methe B."/>
            <person name="Sutton G."/>
            <person name="Nelson K.E."/>
        </authorList>
    </citation>
    <scope>NUCLEOTIDE SEQUENCE [LARGE SCALE GENOMIC DNA]</scope>
    <source>
        <strain evidence="3">ATCC 12104 / DSM 43013 / CCUG 2238 / JCM 8349 / NCTC 10301 / Howell 279</strain>
    </source>
</reference>
<dbReference type="AlphaFoldDB" id="J3JJJ6"/>
<accession>J3JJJ6</accession>
<dbReference type="Proteomes" id="UP000007814">
    <property type="component" value="Unassembled WGS sequence"/>
</dbReference>
<proteinExistence type="predicted"/>
<gene>
    <name evidence="2" type="ORF">HMPREF1129_2631</name>
</gene>